<evidence type="ECO:0000313" key="13">
    <source>
        <dbReference type="EMBL" id="KOM58344.1"/>
    </source>
</evidence>
<evidence type="ECO:0000256" key="2">
    <source>
        <dbReference type="ARBA" id="ARBA00022771"/>
    </source>
</evidence>
<feature type="domain" description="Dof-type" evidence="12">
    <location>
        <begin position="138"/>
        <end position="192"/>
    </location>
</feature>
<keyword evidence="1 9" id="KW-0479">Metal-binding</keyword>
<organism evidence="13 14">
    <name type="scientific">Phaseolus angularis</name>
    <name type="common">Azuki bean</name>
    <name type="synonym">Vigna angularis</name>
    <dbReference type="NCBI Taxonomy" id="3914"/>
    <lineage>
        <taxon>Eukaryota</taxon>
        <taxon>Viridiplantae</taxon>
        <taxon>Streptophyta</taxon>
        <taxon>Embryophyta</taxon>
        <taxon>Tracheophyta</taxon>
        <taxon>Spermatophyta</taxon>
        <taxon>Magnoliopsida</taxon>
        <taxon>eudicotyledons</taxon>
        <taxon>Gunneridae</taxon>
        <taxon>Pentapetalae</taxon>
        <taxon>rosids</taxon>
        <taxon>fabids</taxon>
        <taxon>Fabales</taxon>
        <taxon>Fabaceae</taxon>
        <taxon>Papilionoideae</taxon>
        <taxon>50 kb inversion clade</taxon>
        <taxon>NPAAA clade</taxon>
        <taxon>indigoferoid/millettioid clade</taxon>
        <taxon>Phaseoleae</taxon>
        <taxon>Vigna</taxon>
    </lineage>
</organism>
<dbReference type="Proteomes" id="UP000053144">
    <property type="component" value="Chromosome 11"/>
</dbReference>
<dbReference type="Pfam" id="PF02701">
    <property type="entry name" value="Zn_ribbon_Dof"/>
    <property type="match status" value="1"/>
</dbReference>
<feature type="compositionally biased region" description="Basic and acidic residues" evidence="11">
    <location>
        <begin position="290"/>
        <end position="300"/>
    </location>
</feature>
<dbReference type="GO" id="GO:0003677">
    <property type="term" value="F:DNA binding"/>
    <property type="evidence" value="ECO:0007669"/>
    <property type="project" value="UniProtKB-UniRule"/>
</dbReference>
<evidence type="ECO:0000256" key="6">
    <source>
        <dbReference type="ARBA" id="ARBA00023163"/>
    </source>
</evidence>
<comment type="subcellular location">
    <subcellularLocation>
        <location evidence="8 9">Nucleus</location>
    </subcellularLocation>
</comment>
<evidence type="ECO:0000256" key="4">
    <source>
        <dbReference type="ARBA" id="ARBA00023015"/>
    </source>
</evidence>
<feature type="coiled-coil region" evidence="10">
    <location>
        <begin position="759"/>
        <end position="871"/>
    </location>
</feature>
<dbReference type="Gramene" id="KOM58344">
    <property type="protein sequence ID" value="KOM58344"/>
    <property type="gene ID" value="LR48_Vigan11g137800"/>
</dbReference>
<dbReference type="InterPro" id="IPR003851">
    <property type="entry name" value="Znf_Dof"/>
</dbReference>
<evidence type="ECO:0000256" key="5">
    <source>
        <dbReference type="ARBA" id="ARBA00023125"/>
    </source>
</evidence>
<keyword evidence="3 9" id="KW-0862">Zinc</keyword>
<feature type="compositionally biased region" description="Low complexity" evidence="11">
    <location>
        <begin position="315"/>
        <end position="337"/>
    </location>
</feature>
<sequence length="911" mass="98144">MCSYQIGKVVVEVDTYVDALVQSDVMAPVLLAYRHRLLTRSISERELGSFEPRQYPLPGFPIKSPSSRLSQAVKHHTIANTTCRQTSPSFSQTTRRQTPLSPSSLPSSSTNNVTLTSTTTTTTLTTTTTTPTSENENLRCPRCDSSNTKFCYCNNYNLTQPLHFCKTCRRYWTKGGALCNVPIGGGCRKNKNIGVANSAVASESGSGADLERICSGSGADLDEAGGEGWTKLAVDLDEADLERICSGSTTRQWLTTRRRGINGEAAATEVVYPLDTGSAKDRGSIPWSESSKEQQREQRQHNIMHLRQGKRGSDNARGSGNARGNNKARGSNNKSSGASGDGCAVLNSPALLRSCLSGGSSSLSFDFPLVPEGWRPTKDSLMPKSVSEQWLSSRDSNKCACNVTSLTTHREPVFIVFAMGLGLVKSSGSSGGVREGSARGDSGDSPSSVSSYFLEEAVGSSGGGPESPVLTNDRIFHGVALFLLKGGIRVVGSPFEPDGQGTVVSELAPVVPSRDPRRIGPNSIGDLTACDLKAVRTINTLPRRISARHLVECLSLEDCGPKAFELMTIPGPRKSNFLTIKKKSGASSSTARPTSIPKVSRPPPAGASSGRVPPIDKAGGSGAIVSGSNLPPERATVQVDPTSGAGMTSADPTRKRKDSTAEGRKDKEGSSSRSASKKARKDKGKEKDQERVLAIPLPGGVFSPDFSMSDRARFHMSSSQRALIEPLSELELTNAMLEMSTRTSALAWYLRNFADRPGVAEVRAELDREKKNAASLQVTLEEMVLNQDEYDKRIEQLEADLEKAKRESAERLAAARIEQERLADESRQKIELLDAEVTRIKEAESCRAKANEELTLEVTKAKKQIAELESTILFEHEEGFNKALRQVTLLAGVQDPLALGVDIEKDVFNGV</sequence>
<feature type="region of interest" description="Disordered" evidence="11">
    <location>
        <begin position="272"/>
        <end position="340"/>
    </location>
</feature>
<dbReference type="EMBL" id="CM003381">
    <property type="protein sequence ID" value="KOM58344.1"/>
    <property type="molecule type" value="Genomic_DNA"/>
</dbReference>
<dbReference type="AlphaFoldDB" id="A0A0L9VU95"/>
<comment type="function">
    <text evidence="9">Transcription factor that binds specifically to a 5'-AA[AG]G-3' consensus core sequence.</text>
</comment>
<feature type="compositionally biased region" description="Basic and acidic residues" evidence="11">
    <location>
        <begin position="658"/>
        <end position="670"/>
    </location>
</feature>
<keyword evidence="10" id="KW-0175">Coiled coil</keyword>
<evidence type="ECO:0000256" key="11">
    <source>
        <dbReference type="SAM" id="MobiDB-lite"/>
    </source>
</evidence>
<dbReference type="CDD" id="cd06503">
    <property type="entry name" value="ATP-synt_Fo_b"/>
    <property type="match status" value="1"/>
</dbReference>
<feature type="compositionally biased region" description="Polar residues" evidence="11">
    <location>
        <begin position="84"/>
        <end position="97"/>
    </location>
</feature>
<evidence type="ECO:0000256" key="3">
    <source>
        <dbReference type="ARBA" id="ARBA00022833"/>
    </source>
</evidence>
<evidence type="ECO:0000313" key="14">
    <source>
        <dbReference type="Proteomes" id="UP000053144"/>
    </source>
</evidence>
<dbReference type="GO" id="GO:0005634">
    <property type="term" value="C:nucleus"/>
    <property type="evidence" value="ECO:0007669"/>
    <property type="project" value="UniProtKB-SubCell"/>
</dbReference>
<feature type="region of interest" description="Disordered" evidence="11">
    <location>
        <begin position="575"/>
        <end position="691"/>
    </location>
</feature>
<feature type="compositionally biased region" description="Low complexity" evidence="11">
    <location>
        <begin position="98"/>
        <end position="133"/>
    </location>
</feature>
<proteinExistence type="predicted"/>
<evidence type="ECO:0000259" key="12">
    <source>
        <dbReference type="PROSITE" id="PS50884"/>
    </source>
</evidence>
<feature type="region of interest" description="Disordered" evidence="11">
    <location>
        <begin position="84"/>
        <end position="138"/>
    </location>
</feature>
<keyword evidence="7 8" id="KW-0539">Nucleus</keyword>
<protein>
    <recommendedName>
        <fullName evidence="9">Dof zinc finger protein</fullName>
    </recommendedName>
</protein>
<feature type="region of interest" description="Disordered" evidence="11">
    <location>
        <begin position="429"/>
        <end position="449"/>
    </location>
</feature>
<keyword evidence="6 9" id="KW-0804">Transcription</keyword>
<dbReference type="GO" id="GO:0003700">
    <property type="term" value="F:DNA-binding transcription factor activity"/>
    <property type="evidence" value="ECO:0007669"/>
    <property type="project" value="UniProtKB-UniRule"/>
</dbReference>
<evidence type="ECO:0000256" key="8">
    <source>
        <dbReference type="PROSITE-ProRule" id="PRU00071"/>
    </source>
</evidence>
<evidence type="ECO:0000256" key="7">
    <source>
        <dbReference type="ARBA" id="ARBA00023242"/>
    </source>
</evidence>
<dbReference type="InterPro" id="IPR045174">
    <property type="entry name" value="Dof"/>
</dbReference>
<dbReference type="PROSITE" id="PS50884">
    <property type="entry name" value="ZF_DOF_2"/>
    <property type="match status" value="1"/>
</dbReference>
<dbReference type="PANTHER" id="PTHR31992:SF289">
    <property type="entry name" value="DOF ZINC FINGER PROTEIN"/>
    <property type="match status" value="1"/>
</dbReference>
<reference evidence="14" key="1">
    <citation type="journal article" date="2015" name="Proc. Natl. Acad. Sci. U.S.A.">
        <title>Genome sequencing of adzuki bean (Vigna angularis) provides insight into high starch and low fat accumulation and domestication.</title>
        <authorList>
            <person name="Yang K."/>
            <person name="Tian Z."/>
            <person name="Chen C."/>
            <person name="Luo L."/>
            <person name="Zhao B."/>
            <person name="Wang Z."/>
            <person name="Yu L."/>
            <person name="Li Y."/>
            <person name="Sun Y."/>
            <person name="Li W."/>
            <person name="Chen Y."/>
            <person name="Li Y."/>
            <person name="Zhang Y."/>
            <person name="Ai D."/>
            <person name="Zhao J."/>
            <person name="Shang C."/>
            <person name="Ma Y."/>
            <person name="Wu B."/>
            <person name="Wang M."/>
            <person name="Gao L."/>
            <person name="Sun D."/>
            <person name="Zhang P."/>
            <person name="Guo F."/>
            <person name="Wang W."/>
            <person name="Li Y."/>
            <person name="Wang J."/>
            <person name="Varshney R.K."/>
            <person name="Wang J."/>
            <person name="Ling H.Q."/>
            <person name="Wan P."/>
        </authorList>
    </citation>
    <scope>NUCLEOTIDE SEQUENCE</scope>
    <source>
        <strain evidence="14">cv. Jingnong 6</strain>
    </source>
</reference>
<keyword evidence="5 8" id="KW-0238">DNA-binding</keyword>
<dbReference type="PANTHER" id="PTHR31992">
    <property type="entry name" value="DOF ZINC FINGER PROTEIN DOF1.4-RELATED"/>
    <property type="match status" value="1"/>
</dbReference>
<gene>
    <name evidence="13" type="ORF">LR48_Vigan11g137800</name>
</gene>
<evidence type="ECO:0000256" key="9">
    <source>
        <dbReference type="RuleBase" id="RU369094"/>
    </source>
</evidence>
<evidence type="ECO:0000256" key="10">
    <source>
        <dbReference type="SAM" id="Coils"/>
    </source>
</evidence>
<dbReference type="GO" id="GO:0008270">
    <property type="term" value="F:zinc ion binding"/>
    <property type="evidence" value="ECO:0007669"/>
    <property type="project" value="UniProtKB-KW"/>
</dbReference>
<keyword evidence="2 8" id="KW-0863">Zinc-finger</keyword>
<name>A0A0L9VU95_PHAAN</name>
<keyword evidence="4 9" id="KW-0805">Transcription regulation</keyword>
<accession>A0A0L9VU95</accession>
<dbReference type="PROSITE" id="PS01361">
    <property type="entry name" value="ZF_DOF_1"/>
    <property type="match status" value="1"/>
</dbReference>
<evidence type="ECO:0000256" key="1">
    <source>
        <dbReference type="ARBA" id="ARBA00022723"/>
    </source>
</evidence>